<reference evidence="3" key="1">
    <citation type="journal article" date="2019" name="Int. J. Syst. Evol. Microbiol.">
        <title>The Global Catalogue of Microorganisms (GCM) 10K type strain sequencing project: providing services to taxonomists for standard genome sequencing and annotation.</title>
        <authorList>
            <consortium name="The Broad Institute Genomics Platform"/>
            <consortium name="The Broad Institute Genome Sequencing Center for Infectious Disease"/>
            <person name="Wu L."/>
            <person name="Ma J."/>
        </authorList>
    </citation>
    <scope>NUCLEOTIDE SEQUENCE [LARGE SCALE GENOMIC DNA]</scope>
    <source>
        <strain evidence="3">CGMCC-1.15741</strain>
    </source>
</reference>
<keyword evidence="1" id="KW-0472">Membrane</keyword>
<dbReference type="Pfam" id="PF11335">
    <property type="entry name" value="DUF3137"/>
    <property type="match status" value="1"/>
</dbReference>
<keyword evidence="3" id="KW-1185">Reference proteome</keyword>
<dbReference type="RefSeq" id="WP_377381321.1">
    <property type="nucleotide sequence ID" value="NZ_JBHSSW010000066.1"/>
</dbReference>
<protein>
    <submittedName>
        <fullName evidence="2">DUF3137 domain-containing protein</fullName>
    </submittedName>
</protein>
<feature type="transmembrane region" description="Helical" evidence="1">
    <location>
        <begin position="54"/>
        <end position="74"/>
    </location>
</feature>
<evidence type="ECO:0000313" key="2">
    <source>
        <dbReference type="EMBL" id="MFC6199823.1"/>
    </source>
</evidence>
<evidence type="ECO:0000313" key="3">
    <source>
        <dbReference type="Proteomes" id="UP001596303"/>
    </source>
</evidence>
<dbReference type="InterPro" id="IPR021484">
    <property type="entry name" value="DUF3137"/>
</dbReference>
<proteinExistence type="predicted"/>
<feature type="transmembrane region" description="Helical" evidence="1">
    <location>
        <begin position="80"/>
        <end position="98"/>
    </location>
</feature>
<organism evidence="2 3">
    <name type="scientific">Ponticaulis profundi</name>
    <dbReference type="NCBI Taxonomy" id="2665222"/>
    <lineage>
        <taxon>Bacteria</taxon>
        <taxon>Pseudomonadati</taxon>
        <taxon>Pseudomonadota</taxon>
        <taxon>Alphaproteobacteria</taxon>
        <taxon>Hyphomonadales</taxon>
        <taxon>Hyphomonadaceae</taxon>
        <taxon>Ponticaulis</taxon>
    </lineage>
</organism>
<dbReference type="Proteomes" id="UP001596303">
    <property type="component" value="Unassembled WGS sequence"/>
</dbReference>
<accession>A0ABW1SEU0</accession>
<comment type="caution">
    <text evidence="2">The sequence shown here is derived from an EMBL/GenBank/DDBJ whole genome shotgun (WGS) entry which is preliminary data.</text>
</comment>
<keyword evidence="1" id="KW-1133">Transmembrane helix</keyword>
<gene>
    <name evidence="2" type="ORF">ACFQDM_17230</name>
</gene>
<sequence length="328" mass="36916">MTSEQTDKLAGLYDRLAKLPDEFSDFSHIYQTDIEPALKEKEADRQAAWRKARMIIAAGLIIGGLIALGGFYFFRSIFPIAIGAMAGFGLGNWGYSGVRAIGRQAKQIMVQPIAQRFGLTYNELASPAASTHLDAARGLDLVPRWDRKHLEDEIIGERNGNGFEFFEAHLEQRRTTRDSRGNTQTKWVTVFHGQCWIINSPKTFHGTTKVSRDSGLFNALGAMGSKWSRAKLEDPVFEKVWEVYTTDQVESRYLLTPDVMQALVELEAAFKSQKLRCAFHEDRIYVAAEGGDLFEPGSMMKSLDDPNRVGELLEDFARVFHLIDELGK</sequence>
<evidence type="ECO:0000256" key="1">
    <source>
        <dbReference type="SAM" id="Phobius"/>
    </source>
</evidence>
<dbReference type="EMBL" id="JBHSSW010000066">
    <property type="protein sequence ID" value="MFC6199823.1"/>
    <property type="molecule type" value="Genomic_DNA"/>
</dbReference>
<keyword evidence="1" id="KW-0812">Transmembrane</keyword>
<name>A0ABW1SEU0_9PROT</name>